<reference evidence="1 2" key="1">
    <citation type="journal article" date="2019" name="Nat. Ecol. Evol.">
        <title>Megaphylogeny resolves global patterns of mushroom evolution.</title>
        <authorList>
            <person name="Varga T."/>
            <person name="Krizsan K."/>
            <person name="Foldi C."/>
            <person name="Dima B."/>
            <person name="Sanchez-Garcia M."/>
            <person name="Sanchez-Ramirez S."/>
            <person name="Szollosi G.J."/>
            <person name="Szarkandi J.G."/>
            <person name="Papp V."/>
            <person name="Albert L."/>
            <person name="Andreopoulos W."/>
            <person name="Angelini C."/>
            <person name="Antonin V."/>
            <person name="Barry K.W."/>
            <person name="Bougher N.L."/>
            <person name="Buchanan P."/>
            <person name="Buyck B."/>
            <person name="Bense V."/>
            <person name="Catcheside P."/>
            <person name="Chovatia M."/>
            <person name="Cooper J."/>
            <person name="Damon W."/>
            <person name="Desjardin D."/>
            <person name="Finy P."/>
            <person name="Geml J."/>
            <person name="Haridas S."/>
            <person name="Hughes K."/>
            <person name="Justo A."/>
            <person name="Karasinski D."/>
            <person name="Kautmanova I."/>
            <person name="Kiss B."/>
            <person name="Kocsube S."/>
            <person name="Kotiranta H."/>
            <person name="LaButti K.M."/>
            <person name="Lechner B.E."/>
            <person name="Liimatainen K."/>
            <person name="Lipzen A."/>
            <person name="Lukacs Z."/>
            <person name="Mihaltcheva S."/>
            <person name="Morgado L.N."/>
            <person name="Niskanen T."/>
            <person name="Noordeloos M.E."/>
            <person name="Ohm R.A."/>
            <person name="Ortiz-Santana B."/>
            <person name="Ovrebo C."/>
            <person name="Racz N."/>
            <person name="Riley R."/>
            <person name="Savchenko A."/>
            <person name="Shiryaev A."/>
            <person name="Soop K."/>
            <person name="Spirin V."/>
            <person name="Szebenyi C."/>
            <person name="Tomsovsky M."/>
            <person name="Tulloss R.E."/>
            <person name="Uehling J."/>
            <person name="Grigoriev I.V."/>
            <person name="Vagvolgyi C."/>
            <person name="Papp T."/>
            <person name="Martin F.M."/>
            <person name="Miettinen O."/>
            <person name="Hibbett D.S."/>
            <person name="Nagy L.G."/>
        </authorList>
    </citation>
    <scope>NUCLEOTIDE SEQUENCE [LARGE SCALE GENOMIC DNA]</scope>
    <source>
        <strain evidence="1 2">FP101781</strain>
    </source>
</reference>
<name>A0A4Y7SX90_COPMI</name>
<sequence length="221" mass="24760">IRRTIRRAFRALFQYNETHHRRRSRRTKLNAGWTMGTYIKDSPQAYITIPLCCEVTDPTSSALPGPSARSASILLQPRIIHGDGFGDTSLRLHQTTPIPDEIAVRPQQQQLYAATAQYPRAIQMSVDEPHRVDMGGSCMPARETAQRVKRTSMGVHVKKNRAASADYCRGTAVDVQYGNKSVEAWMVERLGSGRRQLLTASVRDRFTCEKVAGDEELGGFK</sequence>
<dbReference type="AlphaFoldDB" id="A0A4Y7SX90"/>
<gene>
    <name evidence="1" type="ORF">FA13DRAFT_1896433</name>
</gene>
<comment type="caution">
    <text evidence="1">The sequence shown here is derived from an EMBL/GenBank/DDBJ whole genome shotgun (WGS) entry which is preliminary data.</text>
</comment>
<keyword evidence="2" id="KW-1185">Reference proteome</keyword>
<protein>
    <submittedName>
        <fullName evidence="1">Uncharacterized protein</fullName>
    </submittedName>
</protein>
<proteinExistence type="predicted"/>
<evidence type="ECO:0000313" key="1">
    <source>
        <dbReference type="EMBL" id="TEB25859.1"/>
    </source>
</evidence>
<dbReference type="EMBL" id="QPFP01000053">
    <property type="protein sequence ID" value="TEB25859.1"/>
    <property type="molecule type" value="Genomic_DNA"/>
</dbReference>
<organism evidence="1 2">
    <name type="scientific">Coprinellus micaceus</name>
    <name type="common">Glistening ink-cap mushroom</name>
    <name type="synonym">Coprinus micaceus</name>
    <dbReference type="NCBI Taxonomy" id="71717"/>
    <lineage>
        <taxon>Eukaryota</taxon>
        <taxon>Fungi</taxon>
        <taxon>Dikarya</taxon>
        <taxon>Basidiomycota</taxon>
        <taxon>Agaricomycotina</taxon>
        <taxon>Agaricomycetes</taxon>
        <taxon>Agaricomycetidae</taxon>
        <taxon>Agaricales</taxon>
        <taxon>Agaricineae</taxon>
        <taxon>Psathyrellaceae</taxon>
        <taxon>Coprinellus</taxon>
    </lineage>
</organism>
<accession>A0A4Y7SX90</accession>
<evidence type="ECO:0000313" key="2">
    <source>
        <dbReference type="Proteomes" id="UP000298030"/>
    </source>
</evidence>
<dbReference type="Proteomes" id="UP000298030">
    <property type="component" value="Unassembled WGS sequence"/>
</dbReference>
<feature type="non-terminal residue" evidence="1">
    <location>
        <position position="1"/>
    </location>
</feature>